<dbReference type="AlphaFoldDB" id="A0A5C6FW54"/>
<feature type="region of interest" description="Disordered" evidence="1">
    <location>
        <begin position="29"/>
        <end position="51"/>
    </location>
</feature>
<comment type="caution">
    <text evidence="2">The sequence shown here is derived from an EMBL/GenBank/DDBJ whole genome shotgun (WGS) entry which is preliminary data.</text>
</comment>
<evidence type="ECO:0000313" key="3">
    <source>
        <dbReference type="Proteomes" id="UP000316476"/>
    </source>
</evidence>
<reference evidence="2 3" key="1">
    <citation type="submission" date="2019-02" db="EMBL/GenBank/DDBJ databases">
        <title>Deep-cultivation of Planctomycetes and their phenomic and genomic characterization uncovers novel biology.</title>
        <authorList>
            <person name="Wiegand S."/>
            <person name="Jogler M."/>
            <person name="Boedeker C."/>
            <person name="Pinto D."/>
            <person name="Vollmers J."/>
            <person name="Rivas-Marin E."/>
            <person name="Kohn T."/>
            <person name="Peeters S.H."/>
            <person name="Heuer A."/>
            <person name="Rast P."/>
            <person name="Oberbeckmann S."/>
            <person name="Bunk B."/>
            <person name="Jeske O."/>
            <person name="Meyerdierks A."/>
            <person name="Storesund J.E."/>
            <person name="Kallscheuer N."/>
            <person name="Luecker S."/>
            <person name="Lage O.M."/>
            <person name="Pohl T."/>
            <person name="Merkel B.J."/>
            <person name="Hornburger P."/>
            <person name="Mueller R.-W."/>
            <person name="Bruemmer F."/>
            <person name="Labrenz M."/>
            <person name="Spormann A.M."/>
            <person name="Op Den Camp H."/>
            <person name="Overmann J."/>
            <person name="Amann R."/>
            <person name="Jetten M.S.M."/>
            <person name="Mascher T."/>
            <person name="Medema M.H."/>
            <person name="Devos D.P."/>
            <person name="Kaster A.-K."/>
            <person name="Ovreas L."/>
            <person name="Rohde M."/>
            <person name="Galperin M.Y."/>
            <person name="Jogler C."/>
        </authorList>
    </citation>
    <scope>NUCLEOTIDE SEQUENCE [LARGE SCALE GENOMIC DNA]</scope>
    <source>
        <strain evidence="2 3">V7</strain>
    </source>
</reference>
<evidence type="ECO:0000256" key="1">
    <source>
        <dbReference type="SAM" id="MobiDB-lite"/>
    </source>
</evidence>
<name>A0A5C6FW54_9PLAN</name>
<accession>A0A5C6FW54</accession>
<proteinExistence type="predicted"/>
<dbReference type="Proteomes" id="UP000316476">
    <property type="component" value="Unassembled WGS sequence"/>
</dbReference>
<evidence type="ECO:0000313" key="2">
    <source>
        <dbReference type="EMBL" id="TWU65568.1"/>
    </source>
</evidence>
<feature type="region of interest" description="Disordered" evidence="1">
    <location>
        <begin position="93"/>
        <end position="113"/>
    </location>
</feature>
<organism evidence="2 3">
    <name type="scientific">Crateriforma conspicua</name>
    <dbReference type="NCBI Taxonomy" id="2527996"/>
    <lineage>
        <taxon>Bacteria</taxon>
        <taxon>Pseudomonadati</taxon>
        <taxon>Planctomycetota</taxon>
        <taxon>Planctomycetia</taxon>
        <taxon>Planctomycetales</taxon>
        <taxon>Planctomycetaceae</taxon>
        <taxon>Crateriforma</taxon>
    </lineage>
</organism>
<sequence length="548" mass="60466">MPERRRSTIIRIIVGVAAPLSSRVRLALPPPGASITHQADDLDRGSSEEESHQAIMISPSRRHTIAAVFRRRPSHQLFGTLAALLVAAAGVGCSQSTPPKTPDGPAADDASALPSTAPATLLRMTFLRYRNSDYYSDRGFAELTYQGGQGTERRTAPLATWYDRGRLYVSAYETRLWRDNRQSIAWFVGDAAKLWQQQVLIQDVHQRRPDLEHLLSDPALVTAISAGQAGPPPQLEWMFAENPMQKLFDDDAQFVYGDVATIDQVPCRSVNVTSGNERFTFWIDTTQTLIRRVDLPSLLIPADQTTSDQPIEPSQPPANVAAVVQLSIHLRDATRSQRTGPPPMESFPSAPVTVAGLVPPPTVSPGWLGQRVSGDRIQLSRRPATNRGDQDQIVHQPWACLLSLSDSPLAGHQLDLLRQWVSRMPADLRRKVLIGAVLPAGDSSDDRIVGDESMLDLVYQQAPSQDPTWLLPGSLTVLDHQGRIQWHEPNFVAATLPQTGAVLADLVNGVNVPQRIRQQHRRADEDFRRRLEKQHSAAAELILPSHAP</sequence>
<protein>
    <submittedName>
        <fullName evidence="2">Uncharacterized protein</fullName>
    </submittedName>
</protein>
<feature type="compositionally biased region" description="Basic and acidic residues" evidence="1">
    <location>
        <begin position="38"/>
        <end position="51"/>
    </location>
</feature>
<dbReference type="EMBL" id="SJPZ01000001">
    <property type="protein sequence ID" value="TWU65568.1"/>
    <property type="molecule type" value="Genomic_DNA"/>
</dbReference>
<gene>
    <name evidence="2" type="ORF">V7x_11160</name>
</gene>